<keyword evidence="2" id="KW-0479">Metal-binding</keyword>
<feature type="transmembrane region" description="Helical" evidence="4">
    <location>
        <begin position="43"/>
        <end position="62"/>
    </location>
</feature>
<accession>A0AAV4J9E3</accession>
<evidence type="ECO:0000313" key="5">
    <source>
        <dbReference type="EMBL" id="GFS19412.1"/>
    </source>
</evidence>
<protein>
    <submittedName>
        <fullName evidence="5">Cytochrome P450 2J6</fullName>
    </submittedName>
</protein>
<reference evidence="5 6" key="1">
    <citation type="journal article" date="2021" name="Elife">
        <title>Chloroplast acquisition without the gene transfer in kleptoplastic sea slugs, Plakobranchus ocellatus.</title>
        <authorList>
            <person name="Maeda T."/>
            <person name="Takahashi S."/>
            <person name="Yoshida T."/>
            <person name="Shimamura S."/>
            <person name="Takaki Y."/>
            <person name="Nagai Y."/>
            <person name="Toyoda A."/>
            <person name="Suzuki Y."/>
            <person name="Arimoto A."/>
            <person name="Ishii H."/>
            <person name="Satoh N."/>
            <person name="Nishiyama T."/>
            <person name="Hasebe M."/>
            <person name="Maruyama T."/>
            <person name="Minagawa J."/>
            <person name="Obokata J."/>
            <person name="Shigenobu S."/>
        </authorList>
    </citation>
    <scope>NUCLEOTIDE SEQUENCE [LARGE SCALE GENOMIC DNA]</scope>
</reference>
<name>A0AAV4J9E3_9GAST</name>
<keyword evidence="4" id="KW-1133">Transmembrane helix</keyword>
<keyword evidence="3" id="KW-0408">Iron</keyword>
<comment type="similarity">
    <text evidence="1">Belongs to the cytochrome P450 family.</text>
</comment>
<sequence>MLDILLENSTTLLIFLATILLVWYVITLPSMRNMPPGPFPLPVLGNFLMLRMPGANFVDVLGSLKKKYGKIFTFKIGSKPLIYINDLKLLQEAFVKRGDVMSSRPRNFHILSKIEEKAGVGVSLSNGLPWKELRRVSLTAMRDFGVGKKSLEEKVLEEVNAVLDIIGQQDGQPVVMKPWLMKATSNVISSVMFGSRFDFDDPKFNLLLQRINEATKVNFLFLPANFFPLVRYFSKSDSEIIRTLEITSAYIKELVADHHDTFDPDNIRDFVDLVLKMRNTPTGRNFNGEEIHASKFFLPCLFFSTSSLLLLVIPAFGSHSEVDLPPLSKS</sequence>
<evidence type="ECO:0000313" key="6">
    <source>
        <dbReference type="Proteomes" id="UP000762676"/>
    </source>
</evidence>
<feature type="transmembrane region" description="Helical" evidence="4">
    <location>
        <begin position="12"/>
        <end position="31"/>
    </location>
</feature>
<keyword evidence="6" id="KW-1185">Reference proteome</keyword>
<dbReference type="InterPro" id="IPR002401">
    <property type="entry name" value="Cyt_P450_E_grp-I"/>
</dbReference>
<evidence type="ECO:0000256" key="4">
    <source>
        <dbReference type="SAM" id="Phobius"/>
    </source>
</evidence>
<dbReference type="GO" id="GO:0005506">
    <property type="term" value="F:iron ion binding"/>
    <property type="evidence" value="ECO:0007669"/>
    <property type="project" value="InterPro"/>
</dbReference>
<dbReference type="Pfam" id="PF00067">
    <property type="entry name" value="p450"/>
    <property type="match status" value="1"/>
</dbReference>
<keyword evidence="4" id="KW-0472">Membrane</keyword>
<dbReference type="InterPro" id="IPR001128">
    <property type="entry name" value="Cyt_P450"/>
</dbReference>
<proteinExistence type="inferred from homology"/>
<dbReference type="Proteomes" id="UP000762676">
    <property type="component" value="Unassembled WGS sequence"/>
</dbReference>
<dbReference type="EMBL" id="BMAT01003066">
    <property type="protein sequence ID" value="GFS19412.1"/>
    <property type="molecule type" value="Genomic_DNA"/>
</dbReference>
<evidence type="ECO:0000256" key="1">
    <source>
        <dbReference type="ARBA" id="ARBA00010617"/>
    </source>
</evidence>
<dbReference type="GO" id="GO:0016705">
    <property type="term" value="F:oxidoreductase activity, acting on paired donors, with incorporation or reduction of molecular oxygen"/>
    <property type="evidence" value="ECO:0007669"/>
    <property type="project" value="InterPro"/>
</dbReference>
<dbReference type="GO" id="GO:0020037">
    <property type="term" value="F:heme binding"/>
    <property type="evidence" value="ECO:0007669"/>
    <property type="project" value="InterPro"/>
</dbReference>
<keyword evidence="4" id="KW-0812">Transmembrane</keyword>
<dbReference type="AlphaFoldDB" id="A0AAV4J9E3"/>
<feature type="transmembrane region" description="Helical" evidence="4">
    <location>
        <begin position="296"/>
        <end position="317"/>
    </location>
</feature>
<evidence type="ECO:0000256" key="2">
    <source>
        <dbReference type="ARBA" id="ARBA00022723"/>
    </source>
</evidence>
<evidence type="ECO:0000256" key="3">
    <source>
        <dbReference type="ARBA" id="ARBA00023004"/>
    </source>
</evidence>
<dbReference type="Gene3D" id="1.10.630.10">
    <property type="entry name" value="Cytochrome P450"/>
    <property type="match status" value="1"/>
</dbReference>
<organism evidence="5 6">
    <name type="scientific">Elysia marginata</name>
    <dbReference type="NCBI Taxonomy" id="1093978"/>
    <lineage>
        <taxon>Eukaryota</taxon>
        <taxon>Metazoa</taxon>
        <taxon>Spiralia</taxon>
        <taxon>Lophotrochozoa</taxon>
        <taxon>Mollusca</taxon>
        <taxon>Gastropoda</taxon>
        <taxon>Heterobranchia</taxon>
        <taxon>Euthyneura</taxon>
        <taxon>Panpulmonata</taxon>
        <taxon>Sacoglossa</taxon>
        <taxon>Placobranchoidea</taxon>
        <taxon>Plakobranchidae</taxon>
        <taxon>Elysia</taxon>
    </lineage>
</organism>
<dbReference type="PRINTS" id="PR00463">
    <property type="entry name" value="EP450I"/>
</dbReference>
<dbReference type="SUPFAM" id="SSF48264">
    <property type="entry name" value="Cytochrome P450"/>
    <property type="match status" value="1"/>
</dbReference>
<dbReference type="PANTHER" id="PTHR24300">
    <property type="entry name" value="CYTOCHROME P450 508A4-RELATED"/>
    <property type="match status" value="1"/>
</dbReference>
<dbReference type="InterPro" id="IPR036396">
    <property type="entry name" value="Cyt_P450_sf"/>
</dbReference>
<gene>
    <name evidence="5" type="ORF">ElyMa_001544600</name>
</gene>
<dbReference type="InterPro" id="IPR050182">
    <property type="entry name" value="Cytochrome_P450_fam2"/>
</dbReference>
<comment type="caution">
    <text evidence="5">The sequence shown here is derived from an EMBL/GenBank/DDBJ whole genome shotgun (WGS) entry which is preliminary data.</text>
</comment>
<dbReference type="GO" id="GO:0004497">
    <property type="term" value="F:monooxygenase activity"/>
    <property type="evidence" value="ECO:0007669"/>
    <property type="project" value="InterPro"/>
</dbReference>